<dbReference type="GO" id="GO:0006979">
    <property type="term" value="P:response to oxidative stress"/>
    <property type="evidence" value="ECO:0007669"/>
    <property type="project" value="TreeGrafter"/>
</dbReference>
<dbReference type="AlphaFoldDB" id="A0A9D1NFS7"/>
<dbReference type="EMBL" id="DVOJ01000016">
    <property type="protein sequence ID" value="HIV01879.1"/>
    <property type="molecule type" value="Genomic_DNA"/>
</dbReference>
<feature type="binding site" evidence="12">
    <location>
        <position position="683"/>
    </location>
    <ligand>
        <name>[4Fe-4S] cluster</name>
        <dbReference type="ChEBI" id="CHEBI:49883"/>
        <label>1</label>
    </ligand>
</feature>
<feature type="site" description="Important for catalytic activity" evidence="11">
    <location>
        <position position="981"/>
    </location>
</feature>
<evidence type="ECO:0000256" key="4">
    <source>
        <dbReference type="ARBA" id="ARBA00022723"/>
    </source>
</evidence>
<dbReference type="FunFam" id="3.40.920.10:FF:000001">
    <property type="entry name" value="Pyruvate:ferredoxin (Flavodoxin) oxidoreductase"/>
    <property type="match status" value="1"/>
</dbReference>
<feature type="binding site" evidence="12">
    <location>
        <position position="737"/>
    </location>
    <ligand>
        <name>[4Fe-4S] cluster</name>
        <dbReference type="ChEBI" id="CHEBI:49883"/>
        <label>2</label>
    </ligand>
</feature>
<comment type="cofactor">
    <cofactor evidence="12">
        <name>[4Fe-4S] cluster</name>
        <dbReference type="ChEBI" id="CHEBI:49883"/>
    </cofactor>
    <text evidence="12">Binds 3 [4Fe-4S] clusters per subunit.</text>
</comment>
<dbReference type="InterPro" id="IPR017896">
    <property type="entry name" value="4Fe4S_Fe-S-bd"/>
</dbReference>
<dbReference type="FunFam" id="3.40.50.920:FF:000007">
    <property type="entry name" value="Pyruvate:ferredoxin (Flavodoxin) oxidoreductase"/>
    <property type="match status" value="1"/>
</dbReference>
<dbReference type="Gene3D" id="3.30.70.20">
    <property type="match status" value="1"/>
</dbReference>
<evidence type="ECO:0000259" key="14">
    <source>
        <dbReference type="PROSITE" id="PS51379"/>
    </source>
</evidence>
<dbReference type="PANTHER" id="PTHR32154:SF0">
    <property type="entry name" value="PYRUVATE-FLAVODOXIN OXIDOREDUCTASE-RELATED"/>
    <property type="match status" value="1"/>
</dbReference>
<comment type="similarity">
    <text evidence="1 9">Belongs to the pyruvate:ferredoxin/flavodoxin oxidoreductase family.</text>
</comment>
<dbReference type="Pfam" id="PF02775">
    <property type="entry name" value="TPP_enzyme_C"/>
    <property type="match status" value="1"/>
</dbReference>
<evidence type="ECO:0000256" key="11">
    <source>
        <dbReference type="PIRSR" id="PIRSR000159-2"/>
    </source>
</evidence>
<reference evidence="15" key="2">
    <citation type="journal article" date="2021" name="PeerJ">
        <title>Extensive microbial diversity within the chicken gut microbiome revealed by metagenomics and culture.</title>
        <authorList>
            <person name="Gilroy R."/>
            <person name="Ravi A."/>
            <person name="Getino M."/>
            <person name="Pursley I."/>
            <person name="Horton D.L."/>
            <person name="Alikhan N.F."/>
            <person name="Baker D."/>
            <person name="Gharbi K."/>
            <person name="Hall N."/>
            <person name="Watson M."/>
            <person name="Adriaenssens E.M."/>
            <person name="Foster-Nyarko E."/>
            <person name="Jarju S."/>
            <person name="Secka A."/>
            <person name="Antonio M."/>
            <person name="Oren A."/>
            <person name="Chaudhuri R.R."/>
            <person name="La Ragione R."/>
            <person name="Hildebrand F."/>
            <person name="Pallen M.J."/>
        </authorList>
    </citation>
    <scope>NUCLEOTIDE SEQUENCE</scope>
    <source>
        <strain evidence="15">CHK186-9395</strain>
    </source>
</reference>
<evidence type="ECO:0000256" key="6">
    <source>
        <dbReference type="ARBA" id="ARBA00023002"/>
    </source>
</evidence>
<dbReference type="Gene3D" id="3.40.50.970">
    <property type="match status" value="2"/>
</dbReference>
<dbReference type="InterPro" id="IPR017900">
    <property type="entry name" value="4Fe4S_Fe_S_CS"/>
</dbReference>
<feature type="site" description="Important for catalytic activity" evidence="11">
    <location>
        <position position="63"/>
    </location>
</feature>
<dbReference type="InterPro" id="IPR002880">
    <property type="entry name" value="Pyrv_Fd/Flavodoxin_OxRdtase_N"/>
</dbReference>
<dbReference type="SUPFAM" id="SSF52922">
    <property type="entry name" value="TK C-terminal domain-like"/>
    <property type="match status" value="1"/>
</dbReference>
<name>A0A9D1NFS7_9FIRM</name>
<comment type="catalytic activity">
    <reaction evidence="9">
        <text>2 oxidized [2Fe-2S]-[ferredoxin] + pyruvate + CoA = 2 reduced [2Fe-2S]-[ferredoxin] + acetyl-CoA + CO2 + H(+)</text>
        <dbReference type="Rhea" id="RHEA:12765"/>
        <dbReference type="Rhea" id="RHEA-COMP:10000"/>
        <dbReference type="Rhea" id="RHEA-COMP:10001"/>
        <dbReference type="ChEBI" id="CHEBI:15361"/>
        <dbReference type="ChEBI" id="CHEBI:15378"/>
        <dbReference type="ChEBI" id="CHEBI:16526"/>
        <dbReference type="ChEBI" id="CHEBI:33737"/>
        <dbReference type="ChEBI" id="CHEBI:33738"/>
        <dbReference type="ChEBI" id="CHEBI:57287"/>
        <dbReference type="ChEBI" id="CHEBI:57288"/>
        <dbReference type="EC" id="1.2.7.1"/>
    </reaction>
</comment>
<dbReference type="SUPFAM" id="SSF52518">
    <property type="entry name" value="Thiamin diphosphate-binding fold (THDP-binding)"/>
    <property type="match status" value="2"/>
</dbReference>
<dbReference type="Gene3D" id="3.40.920.10">
    <property type="entry name" value="Pyruvate-ferredoxin oxidoreductase, PFOR, domain III"/>
    <property type="match status" value="1"/>
</dbReference>
<feature type="binding site" evidence="12">
    <location>
        <position position="680"/>
    </location>
    <ligand>
        <name>[4Fe-4S] cluster</name>
        <dbReference type="ChEBI" id="CHEBI:49883"/>
        <label>1</label>
    </ligand>
</feature>
<dbReference type="EC" id="1.2.7.1" evidence="9"/>
<dbReference type="CDD" id="cd07034">
    <property type="entry name" value="TPP_PYR_PFOR_IOR-alpha_like"/>
    <property type="match status" value="1"/>
</dbReference>
<feature type="binding site" evidence="10">
    <location>
        <begin position="976"/>
        <end position="981"/>
    </location>
    <ligand>
        <name>thiamine diphosphate</name>
        <dbReference type="ChEBI" id="CHEBI:58937"/>
    </ligand>
</feature>
<dbReference type="InterPro" id="IPR011766">
    <property type="entry name" value="TPP_enzyme_TPP-bd"/>
</dbReference>
<keyword evidence="7 12" id="KW-0408">Iron</keyword>
<sequence>MKKTINVDGNTAAAKIAYFLSEVAEIYPITPSSVMAELCDEWSENGKLNFLNKRLIVREMQSEAGVSGAVHGSLASGALTTTFTASQGLLLMIPNMYKIAGELLPTVFHVSARALATHALSIFGDHSDVMATRSTGFCMLCSSNVQECLDLALVAHIASLNSSLPFLHFFDGFRTSHEVQKIYDIDEEDIKKIIPYEKIKEFKARALNPEHPHQQGTAQNPDIYFQNREAANSFYNNAYSEVLSAMKKVEEITGRSYKPFDYVGTKNAETVIIMMGSGAETAEETINYLNSIGGKYGLVKVRLYRPFNSQALCEILPKTVKKIAVLDRTKESGAVGEPLYIDVVSSLAKMSRSAFVVGGRYGLGSKEFTPACVKAVLENLESENPKNNFTVGIVDDVTNLSLPLKDFHISHDNIEYKFFGLGSDGTVSANKNSIKIIGENTNKYTQGFFEYDSKKSGSITISHLRISDTPIKSTYTLTNADFIAIHNYSFVGRYDVLKGLNAGSVVLLNTVLDQNGLSQDLPDYFVKALKDAKAKFYVLNAQKIAKDCGLGNKINVIMQAAFFKLANIMDYSNAVEAMKLAVKKTYGKKGDKVVESNYNAIDSALSGLVEIDVNSLKGKHYGERKETDYYNNFIKPINELKGNDLKVSAFNPRGFVPTGTTKFEKRGIALRCPNWNSEKCVQCGLCVIACPHSALRAVLVNDEDLKEKPEEFNVKAAIGVNGASYKIQLSPLDCTGCGVCANLCPTKSYNMTLATDILDKEQRNMAYANTLPRASHPFGNSSPKGLQFEDTYFEYNYACGGCGETPYIKLATQLFGNTMIIANATGCSSIYGGSAPACPYTTDKSGHGPSWANSLFEDNAEFGMGIAIGIKSQKNELEIKFQKLKENTKNEKLKELADLWLKNQNNLPYQKCDEIISFLEADGGELAKNILEQKDMLSKKSVWIIGGDGWAYDIGYGGLDHVLASNEDVNILVLDTEVYSNTGGQSSKSTTKGSFAKFAMGGKRTNKKDLAYMAMAYPDCYVASVSLGADPSQCIRAFKEAEAHKGPSIILAYAPCINHGFDMSTSYGEMKKAVETGYWNLFRYNPDSDDKFSLDSKPSKEYSEFLAGETRFTSMYKKDKVLADKLFKDSEENAKNRLTRLEKFDE</sequence>
<feature type="domain" description="4Fe-4S ferredoxin-type" evidence="14">
    <location>
        <begin position="725"/>
        <end position="754"/>
    </location>
</feature>
<feature type="site" description="Important for catalytic activity" evidence="11">
    <location>
        <position position="30"/>
    </location>
</feature>
<dbReference type="InterPro" id="IPR037112">
    <property type="entry name" value="Pyrv-flavodox_OxR_EKR_sf"/>
</dbReference>
<comment type="caution">
    <text evidence="15">The sequence shown here is derived from an EMBL/GenBank/DDBJ whole genome shotgun (WGS) entry which is preliminary data.</text>
</comment>
<feature type="binding site" evidence="12">
    <location>
        <position position="799"/>
    </location>
    <ligand>
        <name>[4Fe-4S] cluster</name>
        <dbReference type="ChEBI" id="CHEBI:49883"/>
        <label>3</label>
    </ligand>
</feature>
<feature type="binding site" evidence="10">
    <location>
        <position position="63"/>
    </location>
    <ligand>
        <name>thiamine diphosphate</name>
        <dbReference type="ChEBI" id="CHEBI:58937"/>
    </ligand>
</feature>
<accession>A0A9D1NFS7</accession>
<feature type="binding site" evidence="12">
    <location>
        <position position="827"/>
    </location>
    <ligand>
        <name>[4Fe-4S] cluster</name>
        <dbReference type="ChEBI" id="CHEBI:49883"/>
        <label>3</label>
    </ligand>
</feature>
<dbReference type="InterPro" id="IPR033412">
    <property type="entry name" value="PFOR_II"/>
</dbReference>
<dbReference type="PIRSF" id="PIRSF000159">
    <property type="entry name" value="NifJ"/>
    <property type="match status" value="1"/>
</dbReference>
<keyword evidence="2 9" id="KW-0813">Transport</keyword>
<dbReference type="PROSITE" id="PS00198">
    <property type="entry name" value="4FE4S_FER_1"/>
    <property type="match status" value="1"/>
</dbReference>
<dbReference type="InterPro" id="IPR029061">
    <property type="entry name" value="THDP-binding"/>
</dbReference>
<dbReference type="Gene3D" id="3.40.50.920">
    <property type="match status" value="1"/>
</dbReference>
<evidence type="ECO:0000256" key="10">
    <source>
        <dbReference type="PIRSR" id="PIRSR000159-1"/>
    </source>
</evidence>
<feature type="binding site" evidence="10">
    <location>
        <position position="113"/>
    </location>
    <ligand>
        <name>pyruvate</name>
        <dbReference type="ChEBI" id="CHEBI:15361"/>
    </ligand>
</feature>
<dbReference type="InterPro" id="IPR011895">
    <property type="entry name" value="Pyrv_flavodox_OxRed"/>
</dbReference>
<feature type="domain" description="4Fe-4S ferredoxin-type" evidence="14">
    <location>
        <begin position="671"/>
        <end position="700"/>
    </location>
</feature>
<feature type="site" description="Important for catalytic activity" evidence="11">
    <location>
        <position position="113"/>
    </location>
</feature>
<keyword evidence="4 12" id="KW-0479">Metal-binding</keyword>
<evidence type="ECO:0000256" key="7">
    <source>
        <dbReference type="ARBA" id="ARBA00023004"/>
    </source>
</evidence>
<dbReference type="SUPFAM" id="SSF53323">
    <property type="entry name" value="Pyruvate-ferredoxin oxidoreductase, PFOR, domain III"/>
    <property type="match status" value="1"/>
</dbReference>
<dbReference type="SMART" id="SM00890">
    <property type="entry name" value="EKR"/>
    <property type="match status" value="1"/>
</dbReference>
<dbReference type="GO" id="GO:0005506">
    <property type="term" value="F:iron ion binding"/>
    <property type="evidence" value="ECO:0007669"/>
    <property type="project" value="InterPro"/>
</dbReference>
<dbReference type="NCBIfam" id="TIGR02176">
    <property type="entry name" value="pyruv_ox_red"/>
    <property type="match status" value="1"/>
</dbReference>
<feature type="binding site" evidence="10">
    <location>
        <begin position="947"/>
        <end position="950"/>
    </location>
    <ligand>
        <name>thiamine diphosphate</name>
        <dbReference type="ChEBI" id="CHEBI:58937"/>
    </ligand>
</feature>
<feature type="binding site" evidence="12">
    <location>
        <position position="686"/>
    </location>
    <ligand>
        <name>[4Fe-4S] cluster</name>
        <dbReference type="ChEBI" id="CHEBI:49883"/>
        <label>1</label>
    </ligand>
</feature>
<dbReference type="GO" id="GO:0030976">
    <property type="term" value="F:thiamine pyrophosphate binding"/>
    <property type="evidence" value="ECO:0007669"/>
    <property type="project" value="InterPro"/>
</dbReference>
<dbReference type="Proteomes" id="UP000886861">
    <property type="component" value="Unassembled WGS sequence"/>
</dbReference>
<evidence type="ECO:0000256" key="3">
    <source>
        <dbReference type="ARBA" id="ARBA00022485"/>
    </source>
</evidence>
<evidence type="ECO:0000313" key="16">
    <source>
        <dbReference type="Proteomes" id="UP000886861"/>
    </source>
</evidence>
<dbReference type="FunFam" id="3.40.50.970:FF:000012">
    <property type="entry name" value="Pyruvate:ferredoxin (Flavodoxin) oxidoreductase"/>
    <property type="match status" value="1"/>
</dbReference>
<feature type="binding site" evidence="10">
    <location>
        <position position="804"/>
    </location>
    <ligand>
        <name>thiamine diphosphate</name>
        <dbReference type="ChEBI" id="CHEBI:58937"/>
    </ligand>
</feature>
<dbReference type="Pfam" id="PF17147">
    <property type="entry name" value="PFOR_II"/>
    <property type="match status" value="1"/>
</dbReference>
<evidence type="ECO:0000256" key="13">
    <source>
        <dbReference type="SAM" id="Coils"/>
    </source>
</evidence>
<protein>
    <recommendedName>
        <fullName evidence="9">Pyruvate:ferredoxin oxidoreductase</fullName>
        <ecNumber evidence="9">1.2.7.1</ecNumber>
    </recommendedName>
    <alternativeName>
        <fullName evidence="9">Pyruvate synthase</fullName>
    </alternativeName>
</protein>
<evidence type="ECO:0000256" key="1">
    <source>
        <dbReference type="ARBA" id="ARBA00009032"/>
    </source>
</evidence>
<proteinExistence type="inferred from homology"/>
<dbReference type="GO" id="GO:0022900">
    <property type="term" value="P:electron transport chain"/>
    <property type="evidence" value="ECO:0007669"/>
    <property type="project" value="InterPro"/>
</dbReference>
<dbReference type="InterPro" id="IPR019456">
    <property type="entry name" value="Pyrv-flavodox_OxRtase_EKR"/>
</dbReference>
<dbReference type="Pfam" id="PF12838">
    <property type="entry name" value="Fer4_7"/>
    <property type="match status" value="1"/>
</dbReference>
<feature type="binding site" evidence="10">
    <location>
        <position position="30"/>
    </location>
    <ligand>
        <name>pyruvate</name>
        <dbReference type="ChEBI" id="CHEBI:15361"/>
    </ligand>
</feature>
<evidence type="ECO:0000256" key="12">
    <source>
        <dbReference type="PIRSR" id="PIRSR000159-50"/>
    </source>
</evidence>
<dbReference type="InterPro" id="IPR002869">
    <property type="entry name" value="Pyrv_flavodox_OxRed_cen"/>
</dbReference>
<keyword evidence="13" id="KW-0175">Coiled coil</keyword>
<keyword evidence="5 9" id="KW-0249">Electron transport</keyword>
<feature type="binding site" evidence="12">
    <location>
        <position position="744"/>
    </location>
    <ligand>
        <name>[4Fe-4S] cluster</name>
        <dbReference type="ChEBI" id="CHEBI:49883"/>
        <label>1</label>
    </ligand>
</feature>
<keyword evidence="8 12" id="KW-0411">Iron-sulfur</keyword>
<dbReference type="PANTHER" id="PTHR32154">
    <property type="entry name" value="PYRUVATE-FLAVODOXIN OXIDOREDUCTASE-RELATED"/>
    <property type="match status" value="1"/>
</dbReference>
<feature type="binding site" evidence="12">
    <location>
        <position position="690"/>
    </location>
    <ligand>
        <name>[4Fe-4S] cluster</name>
        <dbReference type="ChEBI" id="CHEBI:49883"/>
        <label>2</label>
    </ligand>
</feature>
<feature type="binding site" evidence="12">
    <location>
        <position position="740"/>
    </location>
    <ligand>
        <name>[4Fe-4S] cluster</name>
        <dbReference type="ChEBI" id="CHEBI:49883"/>
        <label>2</label>
    </ligand>
</feature>
<gene>
    <name evidence="15" type="primary">nifJ</name>
    <name evidence="15" type="ORF">IAA62_04950</name>
</gene>
<evidence type="ECO:0000256" key="8">
    <source>
        <dbReference type="ARBA" id="ARBA00023014"/>
    </source>
</evidence>
<evidence type="ECO:0000256" key="2">
    <source>
        <dbReference type="ARBA" id="ARBA00022448"/>
    </source>
</evidence>
<dbReference type="GO" id="GO:0019164">
    <property type="term" value="F:pyruvate synthase activity"/>
    <property type="evidence" value="ECO:0007669"/>
    <property type="project" value="UniProtKB-EC"/>
</dbReference>
<dbReference type="InterPro" id="IPR019752">
    <property type="entry name" value="Pyrv/ketoisovalerate_OxRed_cat"/>
</dbReference>
<dbReference type="SUPFAM" id="SSF54862">
    <property type="entry name" value="4Fe-4S ferredoxins"/>
    <property type="match status" value="1"/>
</dbReference>
<keyword evidence="6 9" id="KW-0560">Oxidoreductase</keyword>
<feature type="binding site" evidence="12">
    <location>
        <position position="802"/>
    </location>
    <ligand>
        <name>[4Fe-4S] cluster</name>
        <dbReference type="ChEBI" id="CHEBI:49883"/>
        <label>3</label>
    </ligand>
</feature>
<keyword evidence="15" id="KW-0670">Pyruvate</keyword>
<evidence type="ECO:0000256" key="9">
    <source>
        <dbReference type="PIRNR" id="PIRNR000159"/>
    </source>
</evidence>
<dbReference type="Pfam" id="PF01558">
    <property type="entry name" value="POR"/>
    <property type="match status" value="1"/>
</dbReference>
<feature type="coiled-coil region" evidence="13">
    <location>
        <begin position="867"/>
        <end position="894"/>
    </location>
</feature>
<dbReference type="Gene3D" id="4.10.780.10">
    <property type="entry name" value="Pyruvate-flavodoxin oxidoreductase, EKR domain"/>
    <property type="match status" value="1"/>
</dbReference>
<feature type="binding site" evidence="12">
    <location>
        <position position="734"/>
    </location>
    <ligand>
        <name>[4Fe-4S] cluster</name>
        <dbReference type="ChEBI" id="CHEBI:49883"/>
        <label>2</label>
    </ligand>
</feature>
<reference evidence="15" key="1">
    <citation type="submission" date="2020-10" db="EMBL/GenBank/DDBJ databases">
        <authorList>
            <person name="Gilroy R."/>
        </authorList>
    </citation>
    <scope>NUCLEOTIDE SEQUENCE</scope>
    <source>
        <strain evidence="15">CHK186-9395</strain>
    </source>
</reference>
<dbReference type="PROSITE" id="PS51379">
    <property type="entry name" value="4FE4S_FER_2"/>
    <property type="match status" value="2"/>
</dbReference>
<dbReference type="Pfam" id="PF01855">
    <property type="entry name" value="POR_N"/>
    <property type="match status" value="1"/>
</dbReference>
<dbReference type="Pfam" id="PF10371">
    <property type="entry name" value="EKR"/>
    <property type="match status" value="1"/>
</dbReference>
<keyword evidence="3 12" id="KW-0004">4Fe-4S</keyword>
<evidence type="ECO:0000313" key="15">
    <source>
        <dbReference type="EMBL" id="HIV01879.1"/>
    </source>
</evidence>
<evidence type="ECO:0000256" key="5">
    <source>
        <dbReference type="ARBA" id="ARBA00022982"/>
    </source>
</evidence>
<dbReference type="InterPro" id="IPR050722">
    <property type="entry name" value="Pyruvate:ferred/Flavod_OxRd"/>
</dbReference>
<dbReference type="GO" id="GO:0051539">
    <property type="term" value="F:4 iron, 4 sulfur cluster binding"/>
    <property type="evidence" value="ECO:0007669"/>
    <property type="project" value="UniProtKB-KW"/>
</dbReference>
<organism evidence="15 16">
    <name type="scientific">Candidatus Caccopulliclostridium gallistercoris</name>
    <dbReference type="NCBI Taxonomy" id="2840719"/>
    <lineage>
        <taxon>Bacteria</taxon>
        <taxon>Bacillati</taxon>
        <taxon>Bacillota</taxon>
        <taxon>Clostridia</taxon>
        <taxon>Candidatus Caccopulliclostridium</taxon>
    </lineage>
</organism>
<dbReference type="InterPro" id="IPR009014">
    <property type="entry name" value="Transketo_C/PFOR_II"/>
</dbReference>
<feature type="binding site" evidence="10">
    <location>
        <position position="827"/>
    </location>
    <ligand>
        <name>thiamine diphosphate</name>
        <dbReference type="ChEBI" id="CHEBI:58937"/>
    </ligand>
</feature>
<feature type="binding site" evidence="12">
    <location>
        <position position="1056"/>
    </location>
    <ligand>
        <name>[4Fe-4S] cluster</name>
        <dbReference type="ChEBI" id="CHEBI:49883"/>
        <label>3</label>
    </ligand>
</feature>